<dbReference type="PANTHER" id="PTHR39077:SF1">
    <property type="entry name" value="E3 UBIQUITIN-PROTEIN LIGASE APD1-4 MIDDLE DOMAIN-CONTAINING PROTEIN"/>
    <property type="match status" value="1"/>
</dbReference>
<dbReference type="AlphaFoldDB" id="A0A8J5JMK2"/>
<evidence type="ECO:0000313" key="5">
    <source>
        <dbReference type="EMBL" id="KAG7158861.1"/>
    </source>
</evidence>
<feature type="transmembrane region" description="Helical" evidence="2">
    <location>
        <begin position="229"/>
        <end position="250"/>
    </location>
</feature>
<comment type="caution">
    <text evidence="5">The sequence shown here is derived from an EMBL/GenBank/DDBJ whole genome shotgun (WGS) entry which is preliminary data.</text>
</comment>
<dbReference type="Pfam" id="PF16041">
    <property type="entry name" value="APD1-4_M"/>
    <property type="match status" value="1"/>
</dbReference>
<evidence type="ECO:0000313" key="6">
    <source>
        <dbReference type="Proteomes" id="UP000747542"/>
    </source>
</evidence>
<sequence>MKVFEYENYHKRQLHCDLTFWGSTVCQYLLRPSVVTHWRCSRPSFSLRASFFLTRTTPYAHGLLDFSTKTLAIGFPGKQVLQMVEQTIFLFYHAPLAGPWLLLLIDLVPQSNSHSLLKKLAQITGTSADGSPKVFPTITLSSTPHCSSSSTIPRRVCKAPFTLHGNSTSDLGLQRYPLSFNFQMPRAKVQLTLSSLMLISTGLFSTVQCPVILHNCCDVSDLLRGPRRVVRLCLCSLVLPAVLITIPLYVRLVLYPPGHYPMMPTDQRLLSRHVSSLWCQAQTTHMDGNFNGYLLKGAPSKDSQRRTHVMLNKLVLKDDVKEYWGFYFLKGSTITISLCSRWDGGQLMILRGLENLHRCAWIGEEDSAEDMVEDDDVASNERHKLEEQSMRGGPNVFTTPEELPDVERSSFAQQGHSAPAGDPSPPHHLQSEERRQSISELLRKAIKMSKGKSEILRILHAERKAHNAENQLQDKSQFFETNTENSTAGAVKLVMDLDEVEKVTSNQTDMRRDASAAHDLPQRLKKVSRKLKSETRKDKRRREKKKRKKGNPRDENLTKELFPKDDNLTRSRAKRFIEDKIDNENGAFEELDSDDILSVISEVTSNQGRRNFSSVERAIGGEIFFPEGLKFERGRFNQSTANDNSNEEHRSSYSSSEEALASCEGVILTLPLVPYRSCSYQSIEMNKIVYDIPITGTYYFVFSSDNEIYVNDLYFNMTMERVVYNTKESEELCVNTTDCTMPLKFWSEEQAVVEVPQEGRWDHAYILDTKCEPRVYMYLTMLLLVPLCIMFCALR</sequence>
<reference evidence="5" key="1">
    <citation type="journal article" date="2021" name="Sci. Adv.">
        <title>The American lobster genome reveals insights on longevity, neural, and immune adaptations.</title>
        <authorList>
            <person name="Polinski J.M."/>
            <person name="Zimin A.V."/>
            <person name="Clark K.F."/>
            <person name="Kohn A.B."/>
            <person name="Sadowski N."/>
            <person name="Timp W."/>
            <person name="Ptitsyn A."/>
            <person name="Khanna P."/>
            <person name="Romanova D.Y."/>
            <person name="Williams P."/>
            <person name="Greenwood S.J."/>
            <person name="Moroz L.L."/>
            <person name="Walt D.R."/>
            <person name="Bodnar A.G."/>
        </authorList>
    </citation>
    <scope>NUCLEOTIDE SEQUENCE</scope>
    <source>
        <strain evidence="5">GMGI-L3</strain>
    </source>
</reference>
<gene>
    <name evidence="5" type="ORF">Hamer_G006229</name>
</gene>
<feature type="compositionally biased region" description="Basic and acidic residues" evidence="1">
    <location>
        <begin position="509"/>
        <end position="522"/>
    </location>
</feature>
<dbReference type="InterPro" id="IPR032008">
    <property type="entry name" value="APD1-4_N"/>
</dbReference>
<feature type="transmembrane region" description="Helical" evidence="2">
    <location>
        <begin position="775"/>
        <end position="794"/>
    </location>
</feature>
<feature type="compositionally biased region" description="Basic and acidic residues" evidence="1">
    <location>
        <begin position="551"/>
        <end position="565"/>
    </location>
</feature>
<keyword evidence="6" id="KW-1185">Reference proteome</keyword>
<organism evidence="5 6">
    <name type="scientific">Homarus americanus</name>
    <name type="common">American lobster</name>
    <dbReference type="NCBI Taxonomy" id="6706"/>
    <lineage>
        <taxon>Eukaryota</taxon>
        <taxon>Metazoa</taxon>
        <taxon>Ecdysozoa</taxon>
        <taxon>Arthropoda</taxon>
        <taxon>Crustacea</taxon>
        <taxon>Multicrustacea</taxon>
        <taxon>Malacostraca</taxon>
        <taxon>Eumalacostraca</taxon>
        <taxon>Eucarida</taxon>
        <taxon>Decapoda</taxon>
        <taxon>Pleocyemata</taxon>
        <taxon>Astacidea</taxon>
        <taxon>Nephropoidea</taxon>
        <taxon>Nephropidae</taxon>
        <taxon>Homarus</taxon>
    </lineage>
</organism>
<dbReference type="InterPro" id="IPR032010">
    <property type="entry name" value="APD1-4_M"/>
</dbReference>
<dbReference type="Proteomes" id="UP000747542">
    <property type="component" value="Unassembled WGS sequence"/>
</dbReference>
<dbReference type="Pfam" id="PF16040">
    <property type="entry name" value="APD1-4_N"/>
    <property type="match status" value="1"/>
</dbReference>
<dbReference type="EMBL" id="JAHLQT010034244">
    <property type="protein sequence ID" value="KAG7158861.1"/>
    <property type="molecule type" value="Genomic_DNA"/>
</dbReference>
<feature type="region of interest" description="Disordered" evidence="1">
    <location>
        <begin position="504"/>
        <end position="565"/>
    </location>
</feature>
<evidence type="ECO:0000256" key="2">
    <source>
        <dbReference type="SAM" id="Phobius"/>
    </source>
</evidence>
<feature type="domain" description="E3 ubiquitin-protein ligase APD1-4 middle" evidence="4">
    <location>
        <begin position="688"/>
        <end position="792"/>
    </location>
</feature>
<accession>A0A8J5JMK2</accession>
<feature type="domain" description="E3 ubiquitin-protein ligase APD1-4 N-terminal" evidence="3">
    <location>
        <begin position="290"/>
        <end position="356"/>
    </location>
</feature>
<evidence type="ECO:0008006" key="7">
    <source>
        <dbReference type="Google" id="ProtNLM"/>
    </source>
</evidence>
<keyword evidence="2" id="KW-1133">Transmembrane helix</keyword>
<evidence type="ECO:0000256" key="1">
    <source>
        <dbReference type="SAM" id="MobiDB-lite"/>
    </source>
</evidence>
<feature type="region of interest" description="Disordered" evidence="1">
    <location>
        <begin position="370"/>
        <end position="435"/>
    </location>
</feature>
<proteinExistence type="predicted"/>
<feature type="compositionally biased region" description="Basic and acidic residues" evidence="1">
    <location>
        <begin position="379"/>
        <end position="389"/>
    </location>
</feature>
<feature type="transmembrane region" description="Helical" evidence="2">
    <location>
        <begin position="88"/>
        <end position="108"/>
    </location>
</feature>
<name>A0A8J5JMK2_HOMAM</name>
<evidence type="ECO:0000259" key="4">
    <source>
        <dbReference type="Pfam" id="PF16041"/>
    </source>
</evidence>
<protein>
    <recommendedName>
        <fullName evidence="7">E3 ubiquitin-protein ligase APD1-4 middle domain-containing protein</fullName>
    </recommendedName>
</protein>
<dbReference type="PANTHER" id="PTHR39077">
    <property type="entry name" value="DUF4793 DOMAIN-CONTAINING PROTEIN"/>
    <property type="match status" value="1"/>
</dbReference>
<feature type="compositionally biased region" description="Basic residues" evidence="1">
    <location>
        <begin position="538"/>
        <end position="550"/>
    </location>
</feature>
<keyword evidence="2" id="KW-0812">Transmembrane</keyword>
<keyword evidence="2" id="KW-0472">Membrane</keyword>
<evidence type="ECO:0000259" key="3">
    <source>
        <dbReference type="Pfam" id="PF16040"/>
    </source>
</evidence>